<evidence type="ECO:0000256" key="1">
    <source>
        <dbReference type="SAM" id="MobiDB-lite"/>
    </source>
</evidence>
<keyword evidence="2" id="KW-1133">Transmembrane helix</keyword>
<comment type="caution">
    <text evidence="3">The sequence shown here is derived from an EMBL/GenBank/DDBJ whole genome shotgun (WGS) entry which is preliminary data.</text>
</comment>
<keyword evidence="2" id="KW-0472">Membrane</keyword>
<dbReference type="EMBL" id="QUNO01000020">
    <property type="protein sequence ID" value="REH32959.1"/>
    <property type="molecule type" value="Genomic_DNA"/>
</dbReference>
<protein>
    <submittedName>
        <fullName evidence="3">Uncharacterized protein</fullName>
    </submittedName>
</protein>
<dbReference type="AlphaFoldDB" id="A0A3E0GXX8"/>
<proteinExistence type="predicted"/>
<feature type="region of interest" description="Disordered" evidence="1">
    <location>
        <begin position="40"/>
        <end position="63"/>
    </location>
</feature>
<accession>A0A3E0GXX8</accession>
<sequence length="243" mass="25711">MVFRAAWFGGRLRLMVTWFLVAWFGSILCGASGRWPRGAFPGQATPAPRAGKLRPSSTSTQNRPEAVVSGGVLANFWFAVELSRNVGVVLGVVGWWEWVVGVARFGGGVVGRWLGGAVVGWCGRPAGRWRGGPAGGVRLGGGWVVRRSGGLGSGWVGSGWAEVGRGGGPRWGDRGGPRGAGPDWGGWPVCGSVARWGGGLVGRWGWLVGVWVCGPWVVSIDGVWWCSCGRVGWSSAGCRRRRR</sequence>
<keyword evidence="4" id="KW-1185">Reference proteome</keyword>
<dbReference type="Proteomes" id="UP000256269">
    <property type="component" value="Unassembled WGS sequence"/>
</dbReference>
<evidence type="ECO:0000313" key="4">
    <source>
        <dbReference type="Proteomes" id="UP000256269"/>
    </source>
</evidence>
<feature type="transmembrane region" description="Helical" evidence="2">
    <location>
        <begin position="12"/>
        <end position="31"/>
    </location>
</feature>
<evidence type="ECO:0000256" key="2">
    <source>
        <dbReference type="SAM" id="Phobius"/>
    </source>
</evidence>
<name>A0A3E0GXX8_9PSEU</name>
<organism evidence="3 4">
    <name type="scientific">Kutzneria buriramensis</name>
    <dbReference type="NCBI Taxonomy" id="1045776"/>
    <lineage>
        <taxon>Bacteria</taxon>
        <taxon>Bacillati</taxon>
        <taxon>Actinomycetota</taxon>
        <taxon>Actinomycetes</taxon>
        <taxon>Pseudonocardiales</taxon>
        <taxon>Pseudonocardiaceae</taxon>
        <taxon>Kutzneria</taxon>
    </lineage>
</organism>
<reference evidence="3 4" key="1">
    <citation type="submission" date="2018-08" db="EMBL/GenBank/DDBJ databases">
        <title>Genomic Encyclopedia of Archaeal and Bacterial Type Strains, Phase II (KMG-II): from individual species to whole genera.</title>
        <authorList>
            <person name="Goeker M."/>
        </authorList>
    </citation>
    <scope>NUCLEOTIDE SEQUENCE [LARGE SCALE GENOMIC DNA]</scope>
    <source>
        <strain evidence="3 4">DSM 45791</strain>
    </source>
</reference>
<keyword evidence="2" id="KW-0812">Transmembrane</keyword>
<gene>
    <name evidence="3" type="ORF">BCF44_12030</name>
</gene>
<evidence type="ECO:0000313" key="3">
    <source>
        <dbReference type="EMBL" id="REH32959.1"/>
    </source>
</evidence>